<reference evidence="2 3" key="1">
    <citation type="submission" date="2015-11" db="EMBL/GenBank/DDBJ databases">
        <title>The genome of Debaryomyces fabryi.</title>
        <authorList>
            <person name="Tafer H."/>
            <person name="Lopandic K."/>
        </authorList>
    </citation>
    <scope>NUCLEOTIDE SEQUENCE [LARGE SCALE GENOMIC DNA]</scope>
    <source>
        <strain evidence="2 3">CBS 789</strain>
    </source>
</reference>
<dbReference type="EMBL" id="LMYN01000123">
    <property type="protein sequence ID" value="KRZ99741.1"/>
    <property type="molecule type" value="Genomic_DNA"/>
</dbReference>
<evidence type="ECO:0000256" key="1">
    <source>
        <dbReference type="SAM" id="MobiDB-lite"/>
    </source>
</evidence>
<feature type="region of interest" description="Disordered" evidence="1">
    <location>
        <begin position="268"/>
        <end position="292"/>
    </location>
</feature>
<dbReference type="PANTHER" id="PTHR21521">
    <property type="entry name" value="AMUN, ISOFORM A"/>
    <property type="match status" value="1"/>
</dbReference>
<dbReference type="Proteomes" id="UP000054251">
    <property type="component" value="Unassembled WGS sequence"/>
</dbReference>
<feature type="compositionally biased region" description="Basic and acidic residues" evidence="1">
    <location>
        <begin position="268"/>
        <end position="284"/>
    </location>
</feature>
<protein>
    <submittedName>
        <fullName evidence="2">Uncharacterized protein</fullName>
    </submittedName>
</protein>
<name>A0A0V1PU05_9ASCO</name>
<evidence type="ECO:0000313" key="3">
    <source>
        <dbReference type="Proteomes" id="UP000054251"/>
    </source>
</evidence>
<proteinExistence type="predicted"/>
<keyword evidence="3" id="KW-1185">Reference proteome</keyword>
<dbReference type="PANTHER" id="PTHR21521:SF0">
    <property type="entry name" value="AMUN, ISOFORM A"/>
    <property type="match status" value="1"/>
</dbReference>
<dbReference type="GeneID" id="26841517"/>
<accession>A0A0V1PU05</accession>
<dbReference type="AlphaFoldDB" id="A0A0V1PU05"/>
<comment type="caution">
    <text evidence="2">The sequence shown here is derived from an EMBL/GenBank/DDBJ whole genome shotgun (WGS) entry which is preliminary data.</text>
</comment>
<dbReference type="RefSeq" id="XP_015465844.1">
    <property type="nucleotide sequence ID" value="XM_015613337.1"/>
</dbReference>
<evidence type="ECO:0000313" key="2">
    <source>
        <dbReference type="EMBL" id="KRZ99741.1"/>
    </source>
</evidence>
<dbReference type="OrthoDB" id="8249012at2759"/>
<gene>
    <name evidence="2" type="ORF">AC631_04508</name>
</gene>
<organism evidence="2 3">
    <name type="scientific">Debaryomyces fabryi</name>
    <dbReference type="NCBI Taxonomy" id="58627"/>
    <lineage>
        <taxon>Eukaryota</taxon>
        <taxon>Fungi</taxon>
        <taxon>Dikarya</taxon>
        <taxon>Ascomycota</taxon>
        <taxon>Saccharomycotina</taxon>
        <taxon>Pichiomycetes</taxon>
        <taxon>Debaryomycetaceae</taxon>
        <taxon>Debaryomyces</taxon>
    </lineage>
</organism>
<sequence length="292" mass="34499">MSGNVEHVLKANELLYNNITESLSDQSVKKYNNDKLTLKELDKWRTDELPAILNNRFKEKSNCWLTKDELVLLMDWKLAKGVFRPILPKLIKSNTPDQVREVTKAGFTMFLDYIKEIKDVENFWKNDSEEKRKQYKTNIRSVFKKICELKGVGPATASLILSLLCKIDKYLVPPFFSDESFMYYVIDPFRPETKIKYSVKEYVDELLEAYFDILFRYKDDDFLNMDILEKGGWSLKMYDIHKIDTLADLKVPFEVDDTDLVKFSYKNDEKKKSKDTGEDTEQPRLKKQKKQK</sequence>